<evidence type="ECO:0000313" key="3">
    <source>
        <dbReference type="Proteomes" id="UP000694888"/>
    </source>
</evidence>
<dbReference type="SUPFAM" id="SSF50129">
    <property type="entry name" value="GroES-like"/>
    <property type="match status" value="1"/>
</dbReference>
<dbReference type="InterPro" id="IPR051397">
    <property type="entry name" value="Zn-ADH-like_protein"/>
</dbReference>
<feature type="domain" description="Enoyl reductase (ER)" evidence="2">
    <location>
        <begin position="19"/>
        <end position="351"/>
    </location>
</feature>
<dbReference type="SUPFAM" id="SSF51735">
    <property type="entry name" value="NAD(P)-binding Rossmann-fold domains"/>
    <property type="match status" value="1"/>
</dbReference>
<gene>
    <name evidence="4" type="primary">LOC101856943</name>
</gene>
<dbReference type="Gene3D" id="3.40.50.720">
    <property type="entry name" value="NAD(P)-binding Rossmann-like Domain"/>
    <property type="match status" value="1"/>
</dbReference>
<evidence type="ECO:0000313" key="4">
    <source>
        <dbReference type="RefSeq" id="XP_035826125.1"/>
    </source>
</evidence>
<dbReference type="SMART" id="SM00829">
    <property type="entry name" value="PKS_ER"/>
    <property type="match status" value="1"/>
</dbReference>
<reference evidence="4" key="1">
    <citation type="submission" date="2025-08" db="UniProtKB">
        <authorList>
            <consortium name="RefSeq"/>
        </authorList>
    </citation>
    <scope>IDENTIFICATION</scope>
</reference>
<protein>
    <submittedName>
        <fullName evidence="4">Prostaglandin reductase-3-like</fullName>
    </submittedName>
</protein>
<evidence type="ECO:0000256" key="1">
    <source>
        <dbReference type="ARBA" id="ARBA00010371"/>
    </source>
</evidence>
<proteinExistence type="inferred from homology"/>
<dbReference type="InterPro" id="IPR011032">
    <property type="entry name" value="GroES-like_sf"/>
</dbReference>
<dbReference type="RefSeq" id="XP_035826125.1">
    <property type="nucleotide sequence ID" value="XM_035970232.1"/>
</dbReference>
<accession>A0ABM1VUN3</accession>
<dbReference type="PANTHER" id="PTHR43677">
    <property type="entry name" value="SHORT-CHAIN DEHYDROGENASE/REDUCTASE"/>
    <property type="match status" value="1"/>
</dbReference>
<dbReference type="InterPro" id="IPR013154">
    <property type="entry name" value="ADH-like_N"/>
</dbReference>
<dbReference type="Gene3D" id="3.90.180.10">
    <property type="entry name" value="Medium-chain alcohol dehydrogenases, catalytic domain"/>
    <property type="match status" value="1"/>
</dbReference>
<evidence type="ECO:0000259" key="2">
    <source>
        <dbReference type="SMART" id="SM00829"/>
    </source>
</evidence>
<sequence length="356" mass="37799">MAALPATQKQVEVKKLVTDFHEITQIASGPVPSPGKQQFLIKTRYVGINATDVNKSAGRHSYSSSDLKLPFVAGMEAVGEVVKVGDSSKFKVGQYVACLPSGAFAEYAVGDDMTSILLPSASAEFLALFVSGLTASVALEKEADLKPGKTVLVTAAAGGTGQYAVQLAKLAGCHVIGTCSDDAKAKFLKGLGCDRVVKYTEEDLNQVLSKEYPRGVDVVYECVGKEMFDAALKSLAQFGRLIVIGQVSAYKDDDNVRSFQGLALASKSSDICIPLTLMFKAASIRGMVLGAYMGDLQRHMDTLMKLLKEGKIKASTDMGKNVPSGPFVGLEKVADAVDHLFSRKNIGKVVVEVGKS</sequence>
<name>A0ABM1VUN3_APLCA</name>
<dbReference type="GeneID" id="101856943"/>
<dbReference type="Pfam" id="PF08240">
    <property type="entry name" value="ADH_N"/>
    <property type="match status" value="1"/>
</dbReference>
<dbReference type="Pfam" id="PF00107">
    <property type="entry name" value="ADH_zinc_N"/>
    <property type="match status" value="1"/>
</dbReference>
<organism evidence="3 4">
    <name type="scientific">Aplysia californica</name>
    <name type="common">California sea hare</name>
    <dbReference type="NCBI Taxonomy" id="6500"/>
    <lineage>
        <taxon>Eukaryota</taxon>
        <taxon>Metazoa</taxon>
        <taxon>Spiralia</taxon>
        <taxon>Lophotrochozoa</taxon>
        <taxon>Mollusca</taxon>
        <taxon>Gastropoda</taxon>
        <taxon>Heterobranchia</taxon>
        <taxon>Euthyneura</taxon>
        <taxon>Tectipleura</taxon>
        <taxon>Aplysiida</taxon>
        <taxon>Aplysioidea</taxon>
        <taxon>Aplysiidae</taxon>
        <taxon>Aplysia</taxon>
    </lineage>
</organism>
<dbReference type="InterPro" id="IPR002364">
    <property type="entry name" value="Quin_OxRdtase/zeta-crystal_CS"/>
</dbReference>
<dbReference type="PANTHER" id="PTHR43677:SF3">
    <property type="entry name" value="PROSTAGLANDIN REDUCTASE 3"/>
    <property type="match status" value="1"/>
</dbReference>
<dbReference type="InterPro" id="IPR020843">
    <property type="entry name" value="ER"/>
</dbReference>
<dbReference type="PROSITE" id="PS01162">
    <property type="entry name" value="QOR_ZETA_CRYSTAL"/>
    <property type="match status" value="1"/>
</dbReference>
<comment type="similarity">
    <text evidence="1">Belongs to the zinc-containing alcohol dehydrogenase family. Quinone oxidoreductase subfamily.</text>
</comment>
<dbReference type="InterPro" id="IPR036291">
    <property type="entry name" value="NAD(P)-bd_dom_sf"/>
</dbReference>
<dbReference type="Proteomes" id="UP000694888">
    <property type="component" value="Unplaced"/>
</dbReference>
<dbReference type="InterPro" id="IPR013149">
    <property type="entry name" value="ADH-like_C"/>
</dbReference>
<keyword evidence="3" id="KW-1185">Reference proteome</keyword>